<keyword evidence="10" id="KW-1185">Reference proteome</keyword>
<keyword evidence="3 5" id="KW-0285">Flavoprotein</keyword>
<dbReference type="RefSeq" id="WP_176573905.1">
    <property type="nucleotide sequence ID" value="NZ_CBDRGH010000018.1"/>
</dbReference>
<dbReference type="Pfam" id="PF02770">
    <property type="entry name" value="Acyl-CoA_dh_M"/>
    <property type="match status" value="1"/>
</dbReference>
<evidence type="ECO:0000259" key="7">
    <source>
        <dbReference type="Pfam" id="PF02770"/>
    </source>
</evidence>
<dbReference type="Gene3D" id="2.40.110.10">
    <property type="entry name" value="Butyryl-CoA Dehydrogenase, subunit A, domain 2"/>
    <property type="match status" value="1"/>
</dbReference>
<dbReference type="Gene3D" id="1.10.540.10">
    <property type="entry name" value="Acyl-CoA dehydrogenase/oxidase, N-terminal domain"/>
    <property type="match status" value="1"/>
</dbReference>
<sequence length="397" mass="43620">MTTHTDSQNAADFYDFEGALSPEERKVLVKTREFMRDQVAPLVAEHWAQGVFPKELIGRFRESGLVGLPYEGYGDHGPVASHLLTGMMAMEMSRVDASVATFFGVHNGLAMYAIQAGGDQAQRDRWLPGMARMDTVGAFALTEPLDGSDIAAGMRTTARRDGDTWVLNGAKRWTGNATFADHVVVWARDVEDDQVKGFVVGKGTPGFTAEKIANKTSLRMVENADIKLEDVRVPESDRLQNASSFRDVAEILRATRSGVAWQALGVMIGAYELALRYAKERQQFGRPVAGFQLVQDLLVKSLGNITSSWGMLLQLARLQDSGVFRDEHSALAKAHVTARMREVVAWAREIFGGNGIVLDYDVARFFADAEAIYSFEGTREMNTLIVGKAITGESAFV</sequence>
<dbReference type="InterPro" id="IPR045008">
    <property type="entry name" value="ACX4-like"/>
</dbReference>
<dbReference type="PROSITE" id="PS00073">
    <property type="entry name" value="ACYL_COA_DH_2"/>
    <property type="match status" value="1"/>
</dbReference>
<reference evidence="9 10" key="1">
    <citation type="submission" date="2020-06" db="EMBL/GenBank/DDBJ databases">
        <title>Genome mining for natural products.</title>
        <authorList>
            <person name="Zhang B."/>
            <person name="Shi J."/>
            <person name="Ge H."/>
        </authorList>
    </citation>
    <scope>NUCLEOTIDE SEQUENCE [LARGE SCALE GENOMIC DNA]</scope>
    <source>
        <strain evidence="9 10">NA02069</strain>
    </source>
</reference>
<evidence type="ECO:0000256" key="2">
    <source>
        <dbReference type="ARBA" id="ARBA00009347"/>
    </source>
</evidence>
<dbReference type="Pfam" id="PF00441">
    <property type="entry name" value="Acyl-CoA_dh_1"/>
    <property type="match status" value="1"/>
</dbReference>
<dbReference type="InterPro" id="IPR009100">
    <property type="entry name" value="AcylCoA_DH/oxidase_NM_dom_sf"/>
</dbReference>
<dbReference type="SUPFAM" id="SSF56645">
    <property type="entry name" value="Acyl-CoA dehydrogenase NM domain-like"/>
    <property type="match status" value="1"/>
</dbReference>
<dbReference type="InterPro" id="IPR006091">
    <property type="entry name" value="Acyl-CoA_Oxase/DH_mid-dom"/>
</dbReference>
<dbReference type="GO" id="GO:0006635">
    <property type="term" value="P:fatty acid beta-oxidation"/>
    <property type="evidence" value="ECO:0007669"/>
    <property type="project" value="InterPro"/>
</dbReference>
<evidence type="ECO:0000313" key="10">
    <source>
        <dbReference type="Proteomes" id="UP000509418"/>
    </source>
</evidence>
<keyword evidence="4 5" id="KW-0274">FAD</keyword>
<evidence type="ECO:0000256" key="3">
    <source>
        <dbReference type="ARBA" id="ARBA00022630"/>
    </source>
</evidence>
<evidence type="ECO:0000259" key="6">
    <source>
        <dbReference type="Pfam" id="PF00441"/>
    </source>
</evidence>
<evidence type="ECO:0000256" key="4">
    <source>
        <dbReference type="ARBA" id="ARBA00022827"/>
    </source>
</evidence>
<feature type="domain" description="Acyl-CoA dehydrogenase/oxidase N-terminal" evidence="8">
    <location>
        <begin position="21"/>
        <end position="133"/>
    </location>
</feature>
<dbReference type="PANTHER" id="PTHR43188">
    <property type="entry name" value="ACYL-COENZYME A OXIDASE"/>
    <property type="match status" value="1"/>
</dbReference>
<dbReference type="InterPro" id="IPR046373">
    <property type="entry name" value="Acyl-CoA_Oxase/DH_mid-dom_sf"/>
</dbReference>
<dbReference type="InterPro" id="IPR009075">
    <property type="entry name" value="AcylCo_DH/oxidase_C"/>
</dbReference>
<feature type="domain" description="Acyl-CoA dehydrogenase/oxidase C-terminal" evidence="6">
    <location>
        <begin position="248"/>
        <end position="390"/>
    </location>
</feature>
<dbReference type="EMBL" id="CP056041">
    <property type="protein sequence ID" value="QKZ16222.1"/>
    <property type="molecule type" value="Genomic_DNA"/>
</dbReference>
<dbReference type="InterPro" id="IPR036250">
    <property type="entry name" value="AcylCo_DH-like_C"/>
</dbReference>
<evidence type="ECO:0000256" key="5">
    <source>
        <dbReference type="RuleBase" id="RU362125"/>
    </source>
</evidence>
<comment type="similarity">
    <text evidence="2 5">Belongs to the acyl-CoA dehydrogenase family.</text>
</comment>
<dbReference type="Pfam" id="PF02771">
    <property type="entry name" value="Acyl-CoA_dh_N"/>
    <property type="match status" value="1"/>
</dbReference>
<dbReference type="Proteomes" id="UP000509418">
    <property type="component" value="Chromosome"/>
</dbReference>
<dbReference type="GO" id="GO:0050660">
    <property type="term" value="F:flavin adenine dinucleotide binding"/>
    <property type="evidence" value="ECO:0007669"/>
    <property type="project" value="InterPro"/>
</dbReference>
<evidence type="ECO:0000259" key="8">
    <source>
        <dbReference type="Pfam" id="PF02771"/>
    </source>
</evidence>
<dbReference type="InterPro" id="IPR013786">
    <property type="entry name" value="AcylCoA_DH/ox_N"/>
</dbReference>
<keyword evidence="5" id="KW-0560">Oxidoreductase</keyword>
<feature type="domain" description="Acyl-CoA oxidase/dehydrogenase middle" evidence="7">
    <location>
        <begin position="138"/>
        <end position="231"/>
    </location>
</feature>
<dbReference type="GO" id="GO:0003995">
    <property type="term" value="F:acyl-CoA dehydrogenase activity"/>
    <property type="evidence" value="ECO:0007669"/>
    <property type="project" value="InterPro"/>
</dbReference>
<name>A0A7I0NT29_STRCX</name>
<proteinExistence type="inferred from homology"/>
<dbReference type="InterPro" id="IPR037069">
    <property type="entry name" value="AcylCoA_DH/ox_N_sf"/>
</dbReference>
<accession>A0A7I0NT29</accession>
<evidence type="ECO:0000313" key="9">
    <source>
        <dbReference type="EMBL" id="QKZ16222.1"/>
    </source>
</evidence>
<protein>
    <submittedName>
        <fullName evidence="9">Acyl-CoA dehydrogenase family protein</fullName>
    </submittedName>
</protein>
<organism evidence="9 10">
    <name type="scientific">Streptomyces chartreusis</name>
    <dbReference type="NCBI Taxonomy" id="1969"/>
    <lineage>
        <taxon>Bacteria</taxon>
        <taxon>Bacillati</taxon>
        <taxon>Actinomycetota</taxon>
        <taxon>Actinomycetes</taxon>
        <taxon>Kitasatosporales</taxon>
        <taxon>Streptomycetaceae</taxon>
        <taxon>Streptomyces</taxon>
    </lineage>
</organism>
<comment type="cofactor">
    <cofactor evidence="1 5">
        <name>FAD</name>
        <dbReference type="ChEBI" id="CHEBI:57692"/>
    </cofactor>
</comment>
<gene>
    <name evidence="9" type="ORF">HUT05_01835</name>
</gene>
<dbReference type="Gene3D" id="1.20.140.10">
    <property type="entry name" value="Butyryl-CoA Dehydrogenase, subunit A, domain 3"/>
    <property type="match status" value="1"/>
</dbReference>
<evidence type="ECO:0000256" key="1">
    <source>
        <dbReference type="ARBA" id="ARBA00001974"/>
    </source>
</evidence>
<dbReference type="PANTHER" id="PTHR43188:SF1">
    <property type="entry name" value="ACYL-COA DEHYDROGENASE"/>
    <property type="match status" value="1"/>
</dbReference>
<dbReference type="SUPFAM" id="SSF47203">
    <property type="entry name" value="Acyl-CoA dehydrogenase C-terminal domain-like"/>
    <property type="match status" value="1"/>
</dbReference>
<dbReference type="InterPro" id="IPR006089">
    <property type="entry name" value="Acyl-CoA_DH_CS"/>
</dbReference>
<dbReference type="AlphaFoldDB" id="A0A7I0NT29"/>